<feature type="transmembrane region" description="Helical" evidence="9">
    <location>
        <begin position="184"/>
        <end position="204"/>
    </location>
</feature>
<feature type="domain" description="ABC transmembrane type-1" evidence="10">
    <location>
        <begin position="78"/>
        <end position="258"/>
    </location>
</feature>
<evidence type="ECO:0000259" key="10">
    <source>
        <dbReference type="PROSITE" id="PS50928"/>
    </source>
</evidence>
<dbReference type="AlphaFoldDB" id="A0A2P9HDN4"/>
<keyword evidence="7 9" id="KW-0472">Membrane</keyword>
<evidence type="ECO:0000256" key="7">
    <source>
        <dbReference type="ARBA" id="ARBA00023136"/>
    </source>
</evidence>
<dbReference type="Gene3D" id="1.10.3720.10">
    <property type="entry name" value="MetI-like"/>
    <property type="match status" value="1"/>
</dbReference>
<dbReference type="InterPro" id="IPR035906">
    <property type="entry name" value="MetI-like_sf"/>
</dbReference>
<dbReference type="RefSeq" id="WP_109366337.1">
    <property type="nucleotide sequence ID" value="NZ_OOFM01000001.1"/>
</dbReference>
<evidence type="ECO:0000313" key="12">
    <source>
        <dbReference type="Proteomes" id="UP000246073"/>
    </source>
</evidence>
<organism evidence="11 12">
    <name type="scientific">Ochrobactrum soli</name>
    <dbReference type="NCBI Taxonomy" id="2448455"/>
    <lineage>
        <taxon>Bacteria</taxon>
        <taxon>Pseudomonadati</taxon>
        <taxon>Pseudomonadota</taxon>
        <taxon>Alphaproteobacteria</taxon>
        <taxon>Hyphomicrobiales</taxon>
        <taxon>Brucellaceae</taxon>
        <taxon>Brucella/Ochrobactrum group</taxon>
        <taxon>Ochrobactrum</taxon>
    </lineage>
</organism>
<feature type="transmembrane region" description="Helical" evidence="9">
    <location>
        <begin position="82"/>
        <end position="105"/>
    </location>
</feature>
<accession>A0A2P9HDN4</accession>
<comment type="similarity">
    <text evidence="2 9">Belongs to the binding-protein-dependent transport system permease family.</text>
</comment>
<feature type="transmembrane region" description="Helical" evidence="9">
    <location>
        <begin position="144"/>
        <end position="163"/>
    </location>
</feature>
<evidence type="ECO:0000256" key="3">
    <source>
        <dbReference type="ARBA" id="ARBA00022448"/>
    </source>
</evidence>
<keyword evidence="5 9" id="KW-0812">Transmembrane</keyword>
<dbReference type="GO" id="GO:0005886">
    <property type="term" value="C:plasma membrane"/>
    <property type="evidence" value="ECO:0007669"/>
    <property type="project" value="UniProtKB-SubCell"/>
</dbReference>
<dbReference type="Pfam" id="PF00528">
    <property type="entry name" value="BPD_transp_1"/>
    <property type="match status" value="1"/>
</dbReference>
<protein>
    <submittedName>
        <fullName evidence="11">Alkanesulfonates transport system permease protein</fullName>
    </submittedName>
</protein>
<name>A0A2P9HDN4_9HYPH</name>
<reference evidence="12" key="1">
    <citation type="submission" date="2017-12" db="EMBL/GenBank/DDBJ databases">
        <authorList>
            <person name="Diaz M."/>
        </authorList>
    </citation>
    <scope>NUCLEOTIDE SEQUENCE [LARGE SCALE GENOMIC DNA]</scope>
    <source>
        <strain evidence="12">FI11154</strain>
    </source>
</reference>
<dbReference type="PANTHER" id="PTHR30151:SF38">
    <property type="entry name" value="ALIPHATIC SULFONATES TRANSPORT PERMEASE PROTEIN SSUC-RELATED"/>
    <property type="match status" value="1"/>
</dbReference>
<evidence type="ECO:0000256" key="4">
    <source>
        <dbReference type="ARBA" id="ARBA00022475"/>
    </source>
</evidence>
<comment type="subcellular location">
    <subcellularLocation>
        <location evidence="1 9">Cell membrane</location>
        <topology evidence="1 9">Multi-pass membrane protein</topology>
    </subcellularLocation>
</comment>
<dbReference type="SUPFAM" id="SSF161098">
    <property type="entry name" value="MetI-like"/>
    <property type="match status" value="1"/>
</dbReference>
<dbReference type="FunFam" id="1.10.3720.10:FF:000003">
    <property type="entry name" value="Aliphatic sulfonate ABC transporter permease"/>
    <property type="match status" value="1"/>
</dbReference>
<evidence type="ECO:0000256" key="8">
    <source>
        <dbReference type="ARBA" id="ARBA00056719"/>
    </source>
</evidence>
<dbReference type="CDD" id="cd06261">
    <property type="entry name" value="TM_PBP2"/>
    <property type="match status" value="1"/>
</dbReference>
<evidence type="ECO:0000256" key="5">
    <source>
        <dbReference type="ARBA" id="ARBA00022692"/>
    </source>
</evidence>
<feature type="transmembrane region" description="Helical" evidence="9">
    <location>
        <begin position="224"/>
        <end position="254"/>
    </location>
</feature>
<evidence type="ECO:0000256" key="1">
    <source>
        <dbReference type="ARBA" id="ARBA00004651"/>
    </source>
</evidence>
<dbReference type="EMBL" id="OOFM01000001">
    <property type="protein sequence ID" value="SPL62217.1"/>
    <property type="molecule type" value="Genomic_DNA"/>
</dbReference>
<gene>
    <name evidence="11" type="ORF">OHAE_5009</name>
</gene>
<evidence type="ECO:0000256" key="9">
    <source>
        <dbReference type="RuleBase" id="RU363032"/>
    </source>
</evidence>
<comment type="function">
    <text evidence="8">Probably part of an ABC transporter complex. Probably responsible for the translocation of the substrate across the membrane.</text>
</comment>
<dbReference type="Proteomes" id="UP000246073">
    <property type="component" value="Unassembled WGS sequence"/>
</dbReference>
<keyword evidence="4" id="KW-1003">Cell membrane</keyword>
<proteinExistence type="inferred from homology"/>
<feature type="transmembrane region" description="Helical" evidence="9">
    <location>
        <begin position="117"/>
        <end position="138"/>
    </location>
</feature>
<evidence type="ECO:0000313" key="11">
    <source>
        <dbReference type="EMBL" id="SPL62217.1"/>
    </source>
</evidence>
<keyword evidence="3 9" id="KW-0813">Transport</keyword>
<dbReference type="PANTHER" id="PTHR30151">
    <property type="entry name" value="ALKANE SULFONATE ABC TRANSPORTER-RELATED, MEMBRANE SUBUNIT"/>
    <property type="match status" value="1"/>
</dbReference>
<dbReference type="InterPro" id="IPR000515">
    <property type="entry name" value="MetI-like"/>
</dbReference>
<dbReference type="PROSITE" id="PS50928">
    <property type="entry name" value="ABC_TM1"/>
    <property type="match status" value="1"/>
</dbReference>
<evidence type="ECO:0000256" key="6">
    <source>
        <dbReference type="ARBA" id="ARBA00022989"/>
    </source>
</evidence>
<keyword evidence="6 9" id="KW-1133">Transmembrane helix</keyword>
<evidence type="ECO:0000256" key="2">
    <source>
        <dbReference type="ARBA" id="ARBA00009306"/>
    </source>
</evidence>
<sequence length="269" mass="28757">MSTVVLQKLDTRPQQTLAPARLLAPRNLLRFVLPVAALAVWQIGSATGLIHSQTFPSPGEVVSAFAELVDTGDFQAALPASLLRAGAGLGLGLLIGIAFGLWTGLSRLAEEVFDSSFQIVRLVPFISLVPLFIIWFGIGEAPKILLITLACVFPAYLNTYAGVRNVDSKLVEAARTFGLSPLEITWQVLLPAALPGVLVGIRYAMGVSLLALIVAEQTNSRAGIGYLIFVASGAMRIDLIVACVLVYAVLGVLIDLIMRAIEKLVLPWR</sequence>
<dbReference type="GO" id="GO:0042918">
    <property type="term" value="P:alkanesulfonate transmembrane transport"/>
    <property type="evidence" value="ECO:0007669"/>
    <property type="project" value="UniProtKB-ARBA"/>
</dbReference>